<keyword evidence="1" id="KW-0472">Membrane</keyword>
<sequence length="549" mass="62893">MKTNITKAPFVIVTILLGISLVSIFPYFLNDSIFSQDDLLFHRTRLESYYQAVKHLNFFPRVFQNMGLNFGYAADLFYPSILLFPFALFRIIGIDFVASYYLYQLLISFITASTAYYFMYSIKQSNKMALLFSCFYTLSTYRLIDQSVRAALGETLAFSILPLLVLSIYSIFYTNTQRWQLLGISMSLLIASHLITALYSFIFLVAFILIQWKKCQWAQIQNLLKSGALAIGLSAWFLLPYFEQVYHTIFNFSKVQLWATGLNFSLGDLFVNSLSSMSAPFTDLKPNIGLLLLGTVVIALCCYPKLTPTNKKLTLLAICSIGLATNIFPWALFKVSILATIQFPWRLLLFTSFFTSLLAVCLMEQFHLLSTKNVLILLGLSSFLTLSFNMNNIEKSMVQNNLTVTNKNVTSFYESEIGHGKEYLVKDTDFKKYFSSPTLFLDGVPYENSPSQTLTKYNYDQYILRTNGTQEVQLPKFYYIGYEVKDNQKVIQYYNKDGVVAVKLPKGIHTVTISYKKTTIQKLSTLFSLLLAGFLILNRWIRRNQLSDK</sequence>
<feature type="transmembrane region" description="Helical" evidence="1">
    <location>
        <begin position="523"/>
        <end position="541"/>
    </location>
</feature>
<dbReference type="RefSeq" id="WP_086330260.1">
    <property type="nucleotide sequence ID" value="NZ_NGLE02000001.1"/>
</dbReference>
<proteinExistence type="predicted"/>
<feature type="transmembrane region" description="Helical" evidence="1">
    <location>
        <begin position="186"/>
        <end position="210"/>
    </location>
</feature>
<protein>
    <recommendedName>
        <fullName evidence="5">Membrane protein 6-pyruvoyl-tetrahydropterin synthase-related domain-containing protein</fullName>
    </recommendedName>
</protein>
<keyword evidence="4" id="KW-1185">Reference proteome</keyword>
<evidence type="ECO:0000313" key="2">
    <source>
        <dbReference type="EMBL" id="MEI5992721.1"/>
    </source>
</evidence>
<feature type="transmembrane region" description="Helical" evidence="1">
    <location>
        <begin position="76"/>
        <end position="93"/>
    </location>
</feature>
<feature type="transmembrane region" description="Helical" evidence="1">
    <location>
        <begin position="313"/>
        <end position="333"/>
    </location>
</feature>
<feature type="transmembrane region" description="Helical" evidence="1">
    <location>
        <begin position="100"/>
        <end position="122"/>
    </location>
</feature>
<evidence type="ECO:0000313" key="3">
    <source>
        <dbReference type="EMBL" id="OTO10654.1"/>
    </source>
</evidence>
<organism evidence="3">
    <name type="scientific">Candidatus Enterococcus mansonii</name>
    <dbReference type="NCBI Taxonomy" id="1834181"/>
    <lineage>
        <taxon>Bacteria</taxon>
        <taxon>Bacillati</taxon>
        <taxon>Bacillota</taxon>
        <taxon>Bacilli</taxon>
        <taxon>Lactobacillales</taxon>
        <taxon>Enterococcaceae</taxon>
        <taxon>Enterococcus</taxon>
    </lineage>
</organism>
<dbReference type="InterPro" id="IPR018580">
    <property type="entry name" value="Uncharacterised_YfhO"/>
</dbReference>
<evidence type="ECO:0008006" key="5">
    <source>
        <dbReference type="Google" id="ProtNLM"/>
    </source>
</evidence>
<reference evidence="3" key="1">
    <citation type="submission" date="2017-05" db="EMBL/GenBank/DDBJ databases">
        <title>The Genome Sequence of Enterococcus sp. 4G2_DIV0659.</title>
        <authorList>
            <consortium name="The Broad Institute Genomics Platform"/>
            <consortium name="The Broad Institute Genomic Center for Infectious Diseases"/>
            <person name="Earl A."/>
            <person name="Manson A."/>
            <person name="Schwartman J."/>
            <person name="Gilmore M."/>
            <person name="Abouelleil A."/>
            <person name="Cao P."/>
            <person name="Chapman S."/>
            <person name="Cusick C."/>
            <person name="Shea T."/>
            <person name="Young S."/>
            <person name="Neafsey D."/>
            <person name="Nusbaum C."/>
            <person name="Birren B."/>
        </authorList>
    </citation>
    <scope>NUCLEOTIDE SEQUENCE [LARGE SCALE GENOMIC DNA]</scope>
    <source>
        <strain evidence="3">4G2_DIV0659</strain>
    </source>
</reference>
<dbReference type="Pfam" id="PF09586">
    <property type="entry name" value="YfhO"/>
    <property type="match status" value="1"/>
</dbReference>
<feature type="transmembrane region" description="Helical" evidence="1">
    <location>
        <begin position="288"/>
        <end position="306"/>
    </location>
</feature>
<feature type="transmembrane region" description="Helical" evidence="1">
    <location>
        <begin position="156"/>
        <end position="174"/>
    </location>
</feature>
<reference evidence="2 4" key="2">
    <citation type="submission" date="2018-07" db="EMBL/GenBank/DDBJ databases">
        <title>The Genome Sequence of Enterococcus sp. DIV0659b.</title>
        <authorList>
            <consortium name="The Broad Institute Genomics Platform"/>
            <consortium name="The Broad Institute Genomic Center for Infectious Diseases"/>
            <person name="Earl A."/>
            <person name="Manson A."/>
            <person name="Schwartman J."/>
            <person name="Gilmore M."/>
            <person name="Abouelleil A."/>
            <person name="Cao P."/>
            <person name="Chapman S."/>
            <person name="Cusick C."/>
            <person name="Shea T."/>
            <person name="Young S."/>
            <person name="Neafsey D."/>
            <person name="Nusbaum C."/>
            <person name="Birren B."/>
        </authorList>
    </citation>
    <scope>NUCLEOTIDE SEQUENCE [LARGE SCALE GENOMIC DNA]</scope>
    <source>
        <strain evidence="2 4">4G2_DIV0659</strain>
    </source>
</reference>
<name>A0A242CK76_9ENTE</name>
<feature type="transmembrane region" description="Helical" evidence="1">
    <location>
        <begin position="128"/>
        <end position="144"/>
    </location>
</feature>
<feature type="transmembrane region" description="Helical" evidence="1">
    <location>
        <begin position="9"/>
        <end position="29"/>
    </location>
</feature>
<feature type="transmembrane region" description="Helical" evidence="1">
    <location>
        <begin position="374"/>
        <end position="390"/>
    </location>
</feature>
<keyword evidence="1" id="KW-1133">Transmembrane helix</keyword>
<feature type="transmembrane region" description="Helical" evidence="1">
    <location>
        <begin position="222"/>
        <end position="242"/>
    </location>
</feature>
<gene>
    <name evidence="2" type="ORF">A5880_000243</name>
    <name evidence="3" type="ORF">A5880_001338</name>
</gene>
<evidence type="ECO:0000256" key="1">
    <source>
        <dbReference type="SAM" id="Phobius"/>
    </source>
</evidence>
<keyword evidence="1" id="KW-0812">Transmembrane</keyword>
<dbReference type="AlphaFoldDB" id="A0A242CK76"/>
<dbReference type="Proteomes" id="UP000195139">
    <property type="component" value="Unassembled WGS sequence"/>
</dbReference>
<dbReference type="OrthoDB" id="9784157at2"/>
<dbReference type="EMBL" id="NGLE01000001">
    <property type="protein sequence ID" value="OTO10654.1"/>
    <property type="molecule type" value="Genomic_DNA"/>
</dbReference>
<evidence type="ECO:0000313" key="4">
    <source>
        <dbReference type="Proteomes" id="UP000195139"/>
    </source>
</evidence>
<feature type="transmembrane region" description="Helical" evidence="1">
    <location>
        <begin position="345"/>
        <end position="362"/>
    </location>
</feature>
<accession>A0A242CK76</accession>
<comment type="caution">
    <text evidence="3">The sequence shown here is derived from an EMBL/GenBank/DDBJ whole genome shotgun (WGS) entry which is preliminary data.</text>
</comment>
<dbReference type="EMBL" id="NGLE02000001">
    <property type="protein sequence ID" value="MEI5992721.1"/>
    <property type="molecule type" value="Genomic_DNA"/>
</dbReference>